<protein>
    <submittedName>
        <fullName evidence="6">Glycosyltransferase family 2 protein</fullName>
    </submittedName>
</protein>
<organism evidence="6 7">
    <name type="scientific">Flaviaesturariibacter amylovorans</name>
    <dbReference type="NCBI Taxonomy" id="1084520"/>
    <lineage>
        <taxon>Bacteria</taxon>
        <taxon>Pseudomonadati</taxon>
        <taxon>Bacteroidota</taxon>
        <taxon>Chitinophagia</taxon>
        <taxon>Chitinophagales</taxon>
        <taxon>Chitinophagaceae</taxon>
        <taxon>Flaviaestuariibacter</taxon>
    </lineage>
</organism>
<feature type="domain" description="Glycosyltransferase 2-like" evidence="5">
    <location>
        <begin position="48"/>
        <end position="201"/>
    </location>
</feature>
<name>A0ABP8HBA8_9BACT</name>
<keyword evidence="4" id="KW-0812">Transmembrane</keyword>
<keyword evidence="2" id="KW-0328">Glycosyltransferase</keyword>
<comment type="similarity">
    <text evidence="1">Belongs to the glycosyltransferase 2 family.</text>
</comment>
<dbReference type="Proteomes" id="UP001501725">
    <property type="component" value="Unassembled WGS sequence"/>
</dbReference>
<dbReference type="Gene3D" id="3.90.550.10">
    <property type="entry name" value="Spore Coat Polysaccharide Biosynthesis Protein SpsA, Chain A"/>
    <property type="match status" value="1"/>
</dbReference>
<proteinExistence type="inferred from homology"/>
<evidence type="ECO:0000256" key="2">
    <source>
        <dbReference type="ARBA" id="ARBA00022676"/>
    </source>
</evidence>
<dbReference type="InterPro" id="IPR029044">
    <property type="entry name" value="Nucleotide-diphossugar_trans"/>
</dbReference>
<dbReference type="EMBL" id="BAABGY010000009">
    <property type="protein sequence ID" value="GAA4336970.1"/>
    <property type="molecule type" value="Genomic_DNA"/>
</dbReference>
<dbReference type="CDD" id="cd06439">
    <property type="entry name" value="CESA_like_1"/>
    <property type="match status" value="1"/>
</dbReference>
<feature type="transmembrane region" description="Helical" evidence="4">
    <location>
        <begin position="6"/>
        <end position="29"/>
    </location>
</feature>
<evidence type="ECO:0000256" key="3">
    <source>
        <dbReference type="ARBA" id="ARBA00022679"/>
    </source>
</evidence>
<accession>A0ABP8HBA8</accession>
<dbReference type="RefSeq" id="WP_345256826.1">
    <property type="nucleotide sequence ID" value="NZ_BAABGY010000009.1"/>
</dbReference>
<keyword evidence="7" id="KW-1185">Reference proteome</keyword>
<feature type="transmembrane region" description="Helical" evidence="4">
    <location>
        <begin position="315"/>
        <end position="336"/>
    </location>
</feature>
<evidence type="ECO:0000313" key="6">
    <source>
        <dbReference type="EMBL" id="GAA4336970.1"/>
    </source>
</evidence>
<sequence>MGGIEFFFWLLLGGVFFTYAGYAVLLLLLRPFYRRSRAAAVPTAPITLVIAAFNEAGILPEKISNTLALYDPHRQLRVLVVTDGSTDGSEALLQAFPVRVLHTPERRGKAAALNRAMTHVDTPLVVFSDANTLLNPDALQRILAHFADPGVGAVAGEKRVQHGTGVGFAEGLYWNYESFLKRLDAGFHSVVGAAGELFALRAALYAPLPEDTLLDDLALSLHIGQLGYRIAYEPGAYALEAPSASLADEEKRKVRIAAGAFQLLERLHWRRLLARPALAFQFVVRRWMRWVFCPLALPALLLLNTLLVLGSAGPLYSWLLAAQITLYALALLGAGLLRHNRSFMPATLPFYFLFMNWCMLAGWRRHRRGAQSVLWEKAR</sequence>
<keyword evidence="4" id="KW-1133">Transmembrane helix</keyword>
<feature type="transmembrane region" description="Helical" evidence="4">
    <location>
        <begin position="343"/>
        <end position="363"/>
    </location>
</feature>
<dbReference type="InterPro" id="IPR001173">
    <property type="entry name" value="Glyco_trans_2-like"/>
</dbReference>
<keyword evidence="3" id="KW-0808">Transferase</keyword>
<dbReference type="PANTHER" id="PTHR43630">
    <property type="entry name" value="POLY-BETA-1,6-N-ACETYL-D-GLUCOSAMINE SYNTHASE"/>
    <property type="match status" value="1"/>
</dbReference>
<evidence type="ECO:0000259" key="5">
    <source>
        <dbReference type="Pfam" id="PF00535"/>
    </source>
</evidence>
<keyword evidence="4" id="KW-0472">Membrane</keyword>
<feature type="transmembrane region" description="Helical" evidence="4">
    <location>
        <begin position="290"/>
        <end position="309"/>
    </location>
</feature>
<dbReference type="Pfam" id="PF00535">
    <property type="entry name" value="Glycos_transf_2"/>
    <property type="match status" value="1"/>
</dbReference>
<dbReference type="SUPFAM" id="SSF53448">
    <property type="entry name" value="Nucleotide-diphospho-sugar transferases"/>
    <property type="match status" value="1"/>
</dbReference>
<gene>
    <name evidence="6" type="ORF">GCM10023184_32560</name>
</gene>
<evidence type="ECO:0000256" key="1">
    <source>
        <dbReference type="ARBA" id="ARBA00006739"/>
    </source>
</evidence>
<evidence type="ECO:0000256" key="4">
    <source>
        <dbReference type="SAM" id="Phobius"/>
    </source>
</evidence>
<comment type="caution">
    <text evidence="6">The sequence shown here is derived from an EMBL/GenBank/DDBJ whole genome shotgun (WGS) entry which is preliminary data.</text>
</comment>
<dbReference type="PANTHER" id="PTHR43630:SF1">
    <property type="entry name" value="POLY-BETA-1,6-N-ACETYL-D-GLUCOSAMINE SYNTHASE"/>
    <property type="match status" value="1"/>
</dbReference>
<reference evidence="7" key="1">
    <citation type="journal article" date="2019" name="Int. J. Syst. Evol. Microbiol.">
        <title>The Global Catalogue of Microorganisms (GCM) 10K type strain sequencing project: providing services to taxonomists for standard genome sequencing and annotation.</title>
        <authorList>
            <consortium name="The Broad Institute Genomics Platform"/>
            <consortium name="The Broad Institute Genome Sequencing Center for Infectious Disease"/>
            <person name="Wu L."/>
            <person name="Ma J."/>
        </authorList>
    </citation>
    <scope>NUCLEOTIDE SEQUENCE [LARGE SCALE GENOMIC DNA]</scope>
    <source>
        <strain evidence="7">JCM 17919</strain>
    </source>
</reference>
<evidence type="ECO:0000313" key="7">
    <source>
        <dbReference type="Proteomes" id="UP001501725"/>
    </source>
</evidence>